<dbReference type="EMBL" id="CM029054">
    <property type="protein sequence ID" value="KAG2535469.1"/>
    <property type="molecule type" value="Genomic_DNA"/>
</dbReference>
<evidence type="ECO:0000313" key="3">
    <source>
        <dbReference type="Proteomes" id="UP000823388"/>
    </source>
</evidence>
<sequence>MSCGKHPEEEDSSRQPQCSRFLQQEGISLSLGVYGPGGSSSGGGGSDDEGDSSQSGSSGESAGGFTDADARRFCQEHDAAWAALAKAEVRVLRAQEDADLRVVGNHFPSYFSSS</sequence>
<feature type="region of interest" description="Disordered" evidence="1">
    <location>
        <begin position="30"/>
        <end position="69"/>
    </location>
</feature>
<evidence type="ECO:0000313" key="2">
    <source>
        <dbReference type="EMBL" id="KAG2535469.1"/>
    </source>
</evidence>
<proteinExistence type="predicted"/>
<feature type="compositionally biased region" description="Gly residues" evidence="1">
    <location>
        <begin position="34"/>
        <end position="45"/>
    </location>
</feature>
<feature type="region of interest" description="Disordered" evidence="1">
    <location>
        <begin position="1"/>
        <end position="20"/>
    </location>
</feature>
<evidence type="ECO:0000256" key="1">
    <source>
        <dbReference type="SAM" id="MobiDB-lite"/>
    </source>
</evidence>
<accession>A0A8T0MJK7</accession>
<keyword evidence="3" id="KW-1185">Reference proteome</keyword>
<reference evidence="2" key="1">
    <citation type="submission" date="2020-05" db="EMBL/GenBank/DDBJ databases">
        <title>WGS assembly of Panicum virgatum.</title>
        <authorList>
            <person name="Lovell J.T."/>
            <person name="Jenkins J."/>
            <person name="Shu S."/>
            <person name="Juenger T.E."/>
            <person name="Schmutz J."/>
        </authorList>
    </citation>
    <scope>NUCLEOTIDE SEQUENCE</scope>
    <source>
        <strain evidence="2">AP13</strain>
    </source>
</reference>
<dbReference type="Proteomes" id="UP000823388">
    <property type="component" value="Chromosome 9N"/>
</dbReference>
<name>A0A8T0MJK7_PANVG</name>
<protein>
    <submittedName>
        <fullName evidence="2">Uncharacterized protein</fullName>
    </submittedName>
</protein>
<feature type="compositionally biased region" description="Low complexity" evidence="1">
    <location>
        <begin position="52"/>
        <end position="64"/>
    </location>
</feature>
<comment type="caution">
    <text evidence="2">The sequence shown here is derived from an EMBL/GenBank/DDBJ whole genome shotgun (WGS) entry which is preliminary data.</text>
</comment>
<gene>
    <name evidence="2" type="ORF">PVAP13_9NG116419</name>
</gene>
<organism evidence="2 3">
    <name type="scientific">Panicum virgatum</name>
    <name type="common">Blackwell switchgrass</name>
    <dbReference type="NCBI Taxonomy" id="38727"/>
    <lineage>
        <taxon>Eukaryota</taxon>
        <taxon>Viridiplantae</taxon>
        <taxon>Streptophyta</taxon>
        <taxon>Embryophyta</taxon>
        <taxon>Tracheophyta</taxon>
        <taxon>Spermatophyta</taxon>
        <taxon>Magnoliopsida</taxon>
        <taxon>Liliopsida</taxon>
        <taxon>Poales</taxon>
        <taxon>Poaceae</taxon>
        <taxon>PACMAD clade</taxon>
        <taxon>Panicoideae</taxon>
        <taxon>Panicodae</taxon>
        <taxon>Paniceae</taxon>
        <taxon>Panicinae</taxon>
        <taxon>Panicum</taxon>
        <taxon>Panicum sect. Hiantes</taxon>
    </lineage>
</organism>
<dbReference type="AlphaFoldDB" id="A0A8T0MJK7"/>